<dbReference type="CDD" id="cd05233">
    <property type="entry name" value="SDR_c"/>
    <property type="match status" value="1"/>
</dbReference>
<dbReference type="eggNOG" id="COG0300">
    <property type="taxonomic scope" value="Bacteria"/>
</dbReference>
<evidence type="ECO:0000256" key="2">
    <source>
        <dbReference type="ARBA" id="ARBA00023002"/>
    </source>
</evidence>
<dbReference type="NCBIfam" id="NF006565">
    <property type="entry name" value="PRK09072.1"/>
    <property type="match status" value="1"/>
</dbReference>
<dbReference type="PANTHER" id="PTHR44196">
    <property type="entry name" value="DEHYDROGENASE/REDUCTASE SDR FAMILY MEMBER 7B"/>
    <property type="match status" value="1"/>
</dbReference>
<reference evidence="4 5" key="1">
    <citation type="journal article" date="2007" name="J. Bacteriol.">
        <title>Whole-genome analysis of the methyl tert-butyl ether-degrading beta-proteobacterium Methylibium petroleiphilum PM1.</title>
        <authorList>
            <person name="Kane S.R."/>
            <person name="Chakicherla A.Y."/>
            <person name="Chain P.S.G."/>
            <person name="Schmidt R."/>
            <person name="Shin M.W."/>
            <person name="Legler T.C."/>
            <person name="Scow K.M."/>
            <person name="Larimer F.W."/>
            <person name="Lucas S.M."/>
            <person name="Richardson P.M."/>
            <person name="Hristova K.R."/>
        </authorList>
    </citation>
    <scope>NUCLEOTIDE SEQUENCE [LARGE SCALE GENOMIC DNA]</scope>
    <source>
        <strain evidence="5">ATCC BAA-1232 / LMG 22953 / PM1</strain>
    </source>
</reference>
<dbReference type="KEGG" id="mpt:Mpe_A2666"/>
<dbReference type="InterPro" id="IPR002347">
    <property type="entry name" value="SDR_fam"/>
</dbReference>
<dbReference type="STRING" id="420662.Mpe_A2666"/>
<dbReference type="GO" id="GO:0016020">
    <property type="term" value="C:membrane"/>
    <property type="evidence" value="ECO:0007669"/>
    <property type="project" value="TreeGrafter"/>
</dbReference>
<evidence type="ECO:0000313" key="4">
    <source>
        <dbReference type="EMBL" id="ABM95620.1"/>
    </source>
</evidence>
<dbReference type="InterPro" id="IPR036291">
    <property type="entry name" value="NAD(P)-bd_dom_sf"/>
</dbReference>
<evidence type="ECO:0000256" key="3">
    <source>
        <dbReference type="RuleBase" id="RU000363"/>
    </source>
</evidence>
<dbReference type="Gene3D" id="3.40.50.720">
    <property type="entry name" value="NAD(P)-binding Rossmann-like Domain"/>
    <property type="match status" value="1"/>
</dbReference>
<dbReference type="AlphaFoldDB" id="A2SJ81"/>
<comment type="similarity">
    <text evidence="1 3">Belongs to the short-chain dehydrogenases/reductases (SDR) family.</text>
</comment>
<dbReference type="GO" id="GO:0016491">
    <property type="term" value="F:oxidoreductase activity"/>
    <property type="evidence" value="ECO:0007669"/>
    <property type="project" value="UniProtKB-KW"/>
</dbReference>
<proteinExistence type="inferred from homology"/>
<dbReference type="InterPro" id="IPR020904">
    <property type="entry name" value="Sc_DH/Rdtase_CS"/>
</dbReference>
<gene>
    <name evidence="4" type="ordered locus">Mpe_A2666</name>
</gene>
<dbReference type="PANTHER" id="PTHR44196:SF1">
    <property type="entry name" value="DEHYDROGENASE_REDUCTASE SDR FAMILY MEMBER 7B"/>
    <property type="match status" value="1"/>
</dbReference>
<keyword evidence="5" id="KW-1185">Reference proteome</keyword>
<dbReference type="PRINTS" id="PR00080">
    <property type="entry name" value="SDRFAMILY"/>
</dbReference>
<dbReference type="PROSITE" id="PS00061">
    <property type="entry name" value="ADH_SHORT"/>
    <property type="match status" value="1"/>
</dbReference>
<dbReference type="Proteomes" id="UP000000366">
    <property type="component" value="Chromosome"/>
</dbReference>
<name>A2SJ81_METPP</name>
<accession>A2SJ81</accession>
<protein>
    <submittedName>
        <fullName evidence="4">Oxidoreductase, short-chain dehydrogenase/reductase family</fullName>
    </submittedName>
</protein>
<dbReference type="EMBL" id="CP000555">
    <property type="protein sequence ID" value="ABM95620.1"/>
    <property type="molecule type" value="Genomic_DNA"/>
</dbReference>
<evidence type="ECO:0000256" key="1">
    <source>
        <dbReference type="ARBA" id="ARBA00006484"/>
    </source>
</evidence>
<sequence>MGLDLKHCSVVLTGASGGIGAAVARALSGAGARLLLVGRDAGRLAALARTLETHPDQPRRVEVLAADLTTSAGVEAVRRVALARRANVLVNNAGVASFGRLDALDDAHILQAVTTNLVAPMLLTRALLPGLLAQRSAAVLNVGSVLGRLALPGFSVYSATKFGLRGFSEALRRELIGTPVRVQYLGPRVTETGFNAPEVEAYNRKTGAAVDHPDDVAAALLQLLRDGAAERFLGLPEKLAVCVNGLAPAALDGAFKPHRLALSGA</sequence>
<evidence type="ECO:0000313" key="5">
    <source>
        <dbReference type="Proteomes" id="UP000000366"/>
    </source>
</evidence>
<organism evidence="4 5">
    <name type="scientific">Methylibium petroleiphilum (strain ATCC BAA-1232 / LMG 22953 / PM1)</name>
    <dbReference type="NCBI Taxonomy" id="420662"/>
    <lineage>
        <taxon>Bacteria</taxon>
        <taxon>Pseudomonadati</taxon>
        <taxon>Pseudomonadota</taxon>
        <taxon>Betaproteobacteria</taxon>
        <taxon>Burkholderiales</taxon>
        <taxon>Sphaerotilaceae</taxon>
        <taxon>Methylibium</taxon>
    </lineage>
</organism>
<keyword evidence="2" id="KW-0560">Oxidoreductase</keyword>
<dbReference type="Pfam" id="PF00106">
    <property type="entry name" value="adh_short"/>
    <property type="match status" value="1"/>
</dbReference>
<dbReference type="HOGENOM" id="CLU_010194_2_1_4"/>
<dbReference type="PRINTS" id="PR00081">
    <property type="entry name" value="GDHRDH"/>
</dbReference>
<dbReference type="SUPFAM" id="SSF51735">
    <property type="entry name" value="NAD(P)-binding Rossmann-fold domains"/>
    <property type="match status" value="1"/>
</dbReference>